<dbReference type="InterPro" id="IPR017997">
    <property type="entry name" value="Vinculin"/>
</dbReference>
<reference evidence="30 31" key="1">
    <citation type="submission" date="2024-04" db="EMBL/GenBank/DDBJ databases">
        <authorList>
            <person name="Waldvogel A.-M."/>
            <person name="Schoenle A."/>
        </authorList>
    </citation>
    <scope>NUCLEOTIDE SEQUENCE [LARGE SCALE GENOMIC DNA]</scope>
</reference>
<evidence type="ECO:0000256" key="1">
    <source>
        <dbReference type="ARBA" id="ARBA00001946"/>
    </source>
</evidence>
<keyword evidence="16" id="KW-0547">Nucleotide-binding</keyword>
<evidence type="ECO:0000256" key="27">
    <source>
        <dbReference type="ARBA" id="ARBA00068771"/>
    </source>
</evidence>
<dbReference type="GO" id="GO:0004001">
    <property type="term" value="F:adenosine kinase activity"/>
    <property type="evidence" value="ECO:0007669"/>
    <property type="project" value="UniProtKB-EC"/>
</dbReference>
<evidence type="ECO:0000256" key="9">
    <source>
        <dbReference type="ARBA" id="ARBA00012119"/>
    </source>
</evidence>
<dbReference type="FunFam" id="3.40.1190.20:FF:000076">
    <property type="entry name" value="Adenosine kinase"/>
    <property type="match status" value="1"/>
</dbReference>
<dbReference type="GO" id="GO:0051015">
    <property type="term" value="F:actin filament binding"/>
    <property type="evidence" value="ECO:0007669"/>
    <property type="project" value="InterPro"/>
</dbReference>
<dbReference type="FunFam" id="3.30.1110.10:FF:000001">
    <property type="entry name" value="Adenosine kinase a"/>
    <property type="match status" value="1"/>
</dbReference>
<evidence type="ECO:0000256" key="13">
    <source>
        <dbReference type="ARBA" id="ARBA00022679"/>
    </source>
</evidence>
<comment type="similarity">
    <text evidence="8">Belongs to the carbohydrate kinase PfkB family.</text>
</comment>
<name>A0AAV2LHX4_KNICA</name>
<keyword evidence="22" id="KW-0472">Membrane</keyword>
<dbReference type="InterPro" id="IPR002173">
    <property type="entry name" value="Carboh/pur_kinase_PfkB_CS"/>
</dbReference>
<evidence type="ECO:0000256" key="24">
    <source>
        <dbReference type="ARBA" id="ARBA00023212"/>
    </source>
</evidence>
<comment type="cofactor">
    <cofactor evidence="1">
        <name>Mg(2+)</name>
        <dbReference type="ChEBI" id="CHEBI:18420"/>
    </cofactor>
</comment>
<dbReference type="FunFam" id="1.20.120.230:FF:000010">
    <property type="entry name" value="Vinculin a"/>
    <property type="match status" value="1"/>
</dbReference>
<evidence type="ECO:0000256" key="16">
    <source>
        <dbReference type="ARBA" id="ARBA00022741"/>
    </source>
</evidence>
<dbReference type="GO" id="GO:0042383">
    <property type="term" value="C:sarcolemma"/>
    <property type="evidence" value="ECO:0007669"/>
    <property type="project" value="UniProtKB-SubCell"/>
</dbReference>
<dbReference type="InterPro" id="IPR006077">
    <property type="entry name" value="Vinculin/catenin"/>
</dbReference>
<feature type="compositionally biased region" description="Pro residues" evidence="28">
    <location>
        <begin position="188"/>
        <end position="204"/>
    </location>
</feature>
<dbReference type="GO" id="GO:0006166">
    <property type="term" value="P:purine ribonucleoside salvage"/>
    <property type="evidence" value="ECO:0007669"/>
    <property type="project" value="UniProtKB-KW"/>
</dbReference>
<keyword evidence="17" id="KW-0418">Kinase</keyword>
<evidence type="ECO:0000256" key="28">
    <source>
        <dbReference type="SAM" id="MobiDB-lite"/>
    </source>
</evidence>
<evidence type="ECO:0000256" key="17">
    <source>
        <dbReference type="ARBA" id="ARBA00022777"/>
    </source>
</evidence>
<dbReference type="Proteomes" id="UP001497482">
    <property type="component" value="Chromosome 23"/>
</dbReference>
<keyword evidence="13" id="KW-0808">Transferase</keyword>
<dbReference type="PROSITE" id="PS00584">
    <property type="entry name" value="PFKB_KINASES_2"/>
    <property type="match status" value="1"/>
</dbReference>
<comment type="catalytic activity">
    <reaction evidence="26">
        <text>adenosine + ATP = AMP + ADP + H(+)</text>
        <dbReference type="Rhea" id="RHEA:20824"/>
        <dbReference type="ChEBI" id="CHEBI:15378"/>
        <dbReference type="ChEBI" id="CHEBI:16335"/>
        <dbReference type="ChEBI" id="CHEBI:30616"/>
        <dbReference type="ChEBI" id="CHEBI:456215"/>
        <dbReference type="ChEBI" id="CHEBI:456216"/>
        <dbReference type="EC" id="2.7.1.20"/>
    </reaction>
</comment>
<evidence type="ECO:0000256" key="5">
    <source>
        <dbReference type="ARBA" id="ARBA00004536"/>
    </source>
</evidence>
<keyword evidence="21" id="KW-0965">Cell junction</keyword>
<feature type="region of interest" description="Disordered" evidence="28">
    <location>
        <begin position="162"/>
        <end position="216"/>
    </location>
</feature>
<keyword evidence="12" id="KW-0963">Cytoplasm</keyword>
<keyword evidence="14" id="KW-0660">Purine salvage</keyword>
<keyword evidence="15" id="KW-0677">Repeat</keyword>
<comment type="subcellular location">
    <subcellularLocation>
        <location evidence="5">Cell junction</location>
        <location evidence="5">Adherens junction</location>
    </subcellularLocation>
    <subcellularLocation>
        <location evidence="4">Cell membrane</location>
        <location evidence="4">Sarcolemma</location>
        <topology evidence="4">Peripheral membrane protein</topology>
        <orientation evidence="4">Cytoplasmic side</orientation>
    </subcellularLocation>
    <subcellularLocation>
        <location evidence="2">Cell projection</location>
        <location evidence="2">Podosome</location>
    </subcellularLocation>
    <subcellularLocation>
        <location evidence="3">Cytoplasm</location>
        <location evidence="3">Cytoskeleton</location>
    </subcellularLocation>
</comment>
<dbReference type="InterPro" id="IPR036723">
    <property type="entry name" value="Alpha-catenin/vinculin-like_sf"/>
</dbReference>
<dbReference type="AlphaFoldDB" id="A0AAV2LHX4"/>
<accession>A0AAV2LHX4</accession>
<organism evidence="30 31">
    <name type="scientific">Knipowitschia caucasica</name>
    <name type="common">Caucasian dwarf goby</name>
    <name type="synonym">Pomatoschistus caucasicus</name>
    <dbReference type="NCBI Taxonomy" id="637954"/>
    <lineage>
        <taxon>Eukaryota</taxon>
        <taxon>Metazoa</taxon>
        <taxon>Chordata</taxon>
        <taxon>Craniata</taxon>
        <taxon>Vertebrata</taxon>
        <taxon>Euteleostomi</taxon>
        <taxon>Actinopterygii</taxon>
        <taxon>Neopterygii</taxon>
        <taxon>Teleostei</taxon>
        <taxon>Neoteleostei</taxon>
        <taxon>Acanthomorphata</taxon>
        <taxon>Gobiaria</taxon>
        <taxon>Gobiiformes</taxon>
        <taxon>Gobioidei</taxon>
        <taxon>Gobiidae</taxon>
        <taxon>Gobiinae</taxon>
        <taxon>Knipowitschia</taxon>
    </lineage>
</organism>
<evidence type="ECO:0000259" key="29">
    <source>
        <dbReference type="Pfam" id="PF00294"/>
    </source>
</evidence>
<dbReference type="EC" id="2.7.1.20" evidence="9"/>
<evidence type="ECO:0000256" key="2">
    <source>
        <dbReference type="ARBA" id="ARBA00004188"/>
    </source>
</evidence>
<dbReference type="Pfam" id="PF01044">
    <property type="entry name" value="Vinculin"/>
    <property type="match status" value="1"/>
</dbReference>
<keyword evidence="24" id="KW-0206">Cytoskeleton</keyword>
<evidence type="ECO:0000256" key="25">
    <source>
        <dbReference type="ARBA" id="ARBA00033411"/>
    </source>
</evidence>
<evidence type="ECO:0000256" key="12">
    <source>
        <dbReference type="ARBA" id="ARBA00022490"/>
    </source>
</evidence>
<keyword evidence="18" id="KW-0067">ATP-binding</keyword>
<evidence type="ECO:0000313" key="31">
    <source>
        <dbReference type="Proteomes" id="UP001497482"/>
    </source>
</evidence>
<dbReference type="GO" id="GO:0007155">
    <property type="term" value="P:cell adhesion"/>
    <property type="evidence" value="ECO:0007669"/>
    <property type="project" value="UniProtKB-KW"/>
</dbReference>
<keyword evidence="31" id="KW-1185">Reference proteome</keyword>
<dbReference type="PRINTS" id="PR00806">
    <property type="entry name" value="VINCULIN"/>
</dbReference>
<dbReference type="Gene3D" id="3.40.1190.20">
    <property type="match status" value="1"/>
</dbReference>
<dbReference type="GO" id="GO:0005912">
    <property type="term" value="C:adherens junction"/>
    <property type="evidence" value="ECO:0007669"/>
    <property type="project" value="UniProtKB-SubCell"/>
</dbReference>
<evidence type="ECO:0000256" key="4">
    <source>
        <dbReference type="ARBA" id="ARBA00004278"/>
    </source>
</evidence>
<sequence length="764" mass="84345">MSAEINEIIRVLQLTSWDEDAWANKLSMSYPSHAVGLVDEAIDTKSLLDASEEAIKKDLDKCRVAMANSQPQMLVAGATSIARRANRILLVAKREVENSEDPKFREMVAAARDELSQTISPMVMDAKAVAGNIHDPMLQKDFLDSGFRILGAVAKVREVFQPQEPDFPPPPPPPPEIDQLSLNDDLAPPKPPLPEGEVPPPRPPPPEEKDEEFPEQQAGDMVNEPMMVAARQLHDEARKWSSKGNDIIGAAKRMALLMAEMSRLVRGGSGNKRALIQCAKDIAKASDEVTRLAKEVAKQCTDKRIRTNLLQVCERIPTISTQLKILSTVKATMLGRTNISEEESEQATEMLVHNAQNLMQSVKETVREAEAASIKIRTDAGFTLHWVRKTPCDWTPFFSAFAADSRIMSDEGSNVSIGKSFALTENTLFGMGNPLLDISAVVDKDFLDKYGLKPNDQILAENHHKALFDEIVQRNKVEYHAGGSTQNSVKIAQWMIQNPHKVATFFGCIGVDQFGQILKQKAEEAHVDAHYYEQSQEPTGTCAACITGDNRSLVANLAAANCYKKEKHLDLDGNWELVKKAKVYYIAGFFLTVSPESILKVAKHASENNKIFGLNLSAPFISQFFKEPLMQVLPYVDILFGNETEAATFASVLGFGTEDIAEIAKKAQNLPKENAKRQRIVVFTQGKDDTVATVGDKVTMFPVLDIDQNDIVDTNGAGDAFVGGFLSAQVQEQPLEECIRAGHYAANVIIRRVGCTFPEKPNYQ</sequence>
<evidence type="ECO:0000256" key="23">
    <source>
        <dbReference type="ARBA" id="ARBA00023203"/>
    </source>
</evidence>
<dbReference type="FunFam" id="1.20.120.230:FF:000013">
    <property type="entry name" value="Vinculin b"/>
    <property type="match status" value="1"/>
</dbReference>
<dbReference type="Gene3D" id="3.30.1110.10">
    <property type="match status" value="1"/>
</dbReference>
<comment type="pathway">
    <text evidence="6">Purine metabolism; AMP biosynthesis via salvage pathway; AMP from adenosine: step 1/1.</text>
</comment>
<dbReference type="Pfam" id="PF00294">
    <property type="entry name" value="PfkB"/>
    <property type="match status" value="1"/>
</dbReference>
<protein>
    <recommendedName>
        <fullName evidence="27">Adenosine kinase</fullName>
        <ecNumber evidence="9">2.7.1.20</ecNumber>
    </recommendedName>
    <alternativeName>
        <fullName evidence="25">Metavinculin</fullName>
    </alternativeName>
    <alternativeName>
        <fullName evidence="10">Vinculin</fullName>
    </alternativeName>
</protein>
<proteinExistence type="inferred from homology"/>
<evidence type="ECO:0000256" key="15">
    <source>
        <dbReference type="ARBA" id="ARBA00022737"/>
    </source>
</evidence>
<dbReference type="InterPro" id="IPR029056">
    <property type="entry name" value="Ribokinase-like"/>
</dbReference>
<evidence type="ECO:0000256" key="22">
    <source>
        <dbReference type="ARBA" id="ARBA00023136"/>
    </source>
</evidence>
<feature type="domain" description="Carbohydrate kinase PfkB" evidence="29">
    <location>
        <begin position="446"/>
        <end position="758"/>
    </location>
</feature>
<keyword evidence="20" id="KW-0130">Cell adhesion</keyword>
<evidence type="ECO:0000256" key="14">
    <source>
        <dbReference type="ARBA" id="ARBA00022726"/>
    </source>
</evidence>
<keyword evidence="11" id="KW-1003">Cell membrane</keyword>
<dbReference type="PANTHER" id="PTHR46180">
    <property type="entry name" value="VINCULIN"/>
    <property type="match status" value="1"/>
</dbReference>
<evidence type="ECO:0000256" key="26">
    <source>
        <dbReference type="ARBA" id="ARBA00051362"/>
    </source>
</evidence>
<dbReference type="CDD" id="cd01168">
    <property type="entry name" value="adenosine_kinase"/>
    <property type="match status" value="1"/>
</dbReference>
<dbReference type="Gene3D" id="1.20.120.230">
    <property type="entry name" value="Alpha-catenin/vinculin-like"/>
    <property type="match status" value="2"/>
</dbReference>
<evidence type="ECO:0000256" key="21">
    <source>
        <dbReference type="ARBA" id="ARBA00022949"/>
    </source>
</evidence>
<dbReference type="SUPFAM" id="SSF47220">
    <property type="entry name" value="alpha-catenin/vinculin-like"/>
    <property type="match status" value="2"/>
</dbReference>
<evidence type="ECO:0000256" key="7">
    <source>
        <dbReference type="ARBA" id="ARBA00008376"/>
    </source>
</evidence>
<evidence type="ECO:0000256" key="11">
    <source>
        <dbReference type="ARBA" id="ARBA00022475"/>
    </source>
</evidence>
<dbReference type="GO" id="GO:0002102">
    <property type="term" value="C:podosome"/>
    <property type="evidence" value="ECO:0007669"/>
    <property type="project" value="UniProtKB-SubCell"/>
</dbReference>
<dbReference type="EMBL" id="OZ035845">
    <property type="protein sequence ID" value="CAL1599842.1"/>
    <property type="molecule type" value="Genomic_DNA"/>
</dbReference>
<feature type="compositionally biased region" description="Pro residues" evidence="28">
    <location>
        <begin position="165"/>
        <end position="176"/>
    </location>
</feature>
<evidence type="ECO:0000256" key="8">
    <source>
        <dbReference type="ARBA" id="ARBA00010688"/>
    </source>
</evidence>
<evidence type="ECO:0000256" key="6">
    <source>
        <dbReference type="ARBA" id="ARBA00004801"/>
    </source>
</evidence>
<evidence type="ECO:0000256" key="10">
    <source>
        <dbReference type="ARBA" id="ARBA00014125"/>
    </source>
</evidence>
<dbReference type="GO" id="GO:0005524">
    <property type="term" value="F:ATP binding"/>
    <property type="evidence" value="ECO:0007669"/>
    <property type="project" value="UniProtKB-KW"/>
</dbReference>
<evidence type="ECO:0000256" key="19">
    <source>
        <dbReference type="ARBA" id="ARBA00022842"/>
    </source>
</evidence>
<evidence type="ECO:0000256" key="3">
    <source>
        <dbReference type="ARBA" id="ARBA00004245"/>
    </source>
</evidence>
<keyword evidence="23" id="KW-0009">Actin-binding</keyword>
<evidence type="ECO:0000256" key="20">
    <source>
        <dbReference type="ARBA" id="ARBA00022889"/>
    </source>
</evidence>
<evidence type="ECO:0000313" key="30">
    <source>
        <dbReference type="EMBL" id="CAL1599842.1"/>
    </source>
</evidence>
<keyword evidence="19" id="KW-0460">Magnesium</keyword>
<dbReference type="SUPFAM" id="SSF53613">
    <property type="entry name" value="Ribokinase-like"/>
    <property type="match status" value="1"/>
</dbReference>
<evidence type="ECO:0000256" key="18">
    <source>
        <dbReference type="ARBA" id="ARBA00022840"/>
    </source>
</evidence>
<gene>
    <name evidence="30" type="ORF">KC01_LOCUS28036</name>
</gene>
<dbReference type="InterPro" id="IPR011611">
    <property type="entry name" value="PfkB_dom"/>
</dbReference>
<comment type="similarity">
    <text evidence="7">Belongs to the vinculin/alpha-catenin family.</text>
</comment>